<proteinExistence type="predicted"/>
<dbReference type="STRING" id="1042311.A0A2T3ZL95"/>
<protein>
    <recommendedName>
        <fullName evidence="3">SH3 domain-containing protein</fullName>
    </recommendedName>
</protein>
<reference evidence="4 5" key="1">
    <citation type="submission" date="2016-07" db="EMBL/GenBank/DDBJ databases">
        <title>Multiple horizontal gene transfer events from other fungi enriched the ability of initially mycotrophic Trichoderma (Ascomycota) to feed on dead plant biomass.</title>
        <authorList>
            <consortium name="DOE Joint Genome Institute"/>
            <person name="Aerts A."/>
            <person name="Atanasova L."/>
            <person name="Chenthamara K."/>
            <person name="Zhang J."/>
            <person name="Grujic M."/>
            <person name="Henrissat B."/>
            <person name="Kuo A."/>
            <person name="Salamov A."/>
            <person name="Lipzen A."/>
            <person name="Labutti K."/>
            <person name="Barry K."/>
            <person name="Miao Y."/>
            <person name="Rahimi M.J."/>
            <person name="Shen Q."/>
            <person name="Grigoriev I.V."/>
            <person name="Kubicek C.P."/>
            <person name="Druzhinina I.S."/>
        </authorList>
    </citation>
    <scope>NUCLEOTIDE SEQUENCE [LARGE SCALE GENOMIC DNA]</scope>
    <source>
        <strain evidence="4 5">CBS 433.97</strain>
    </source>
</reference>
<dbReference type="Proteomes" id="UP000240493">
    <property type="component" value="Unassembled WGS sequence"/>
</dbReference>
<feature type="region of interest" description="Disordered" evidence="2">
    <location>
        <begin position="208"/>
        <end position="492"/>
    </location>
</feature>
<feature type="compositionally biased region" description="Pro residues" evidence="2">
    <location>
        <begin position="219"/>
        <end position="236"/>
    </location>
</feature>
<feature type="compositionally biased region" description="Polar residues" evidence="2">
    <location>
        <begin position="342"/>
        <end position="358"/>
    </location>
</feature>
<feature type="compositionally biased region" description="Basic and acidic residues" evidence="2">
    <location>
        <begin position="421"/>
        <end position="432"/>
    </location>
</feature>
<feature type="domain" description="SH3" evidence="3">
    <location>
        <begin position="804"/>
        <end position="847"/>
    </location>
</feature>
<dbReference type="EMBL" id="KZ679257">
    <property type="protein sequence ID" value="PTB45562.1"/>
    <property type="molecule type" value="Genomic_DNA"/>
</dbReference>
<dbReference type="InterPro" id="IPR001452">
    <property type="entry name" value="SH3_domain"/>
</dbReference>
<feature type="region of interest" description="Disordered" evidence="2">
    <location>
        <begin position="866"/>
        <end position="919"/>
    </location>
</feature>
<feature type="region of interest" description="Disordered" evidence="2">
    <location>
        <begin position="161"/>
        <end position="180"/>
    </location>
</feature>
<accession>A0A2T3ZL95</accession>
<feature type="compositionally biased region" description="Low complexity" evidence="2">
    <location>
        <begin position="363"/>
        <end position="377"/>
    </location>
</feature>
<feature type="compositionally biased region" description="Basic and acidic residues" evidence="2">
    <location>
        <begin position="254"/>
        <end position="272"/>
    </location>
</feature>
<evidence type="ECO:0000259" key="3">
    <source>
        <dbReference type="Pfam" id="PF14604"/>
    </source>
</evidence>
<dbReference type="AlphaFoldDB" id="A0A2T3ZL95"/>
<name>A0A2T3ZL95_TRIA4</name>
<feature type="compositionally biased region" description="Polar residues" evidence="2">
    <location>
        <begin position="282"/>
        <end position="306"/>
    </location>
</feature>
<feature type="compositionally biased region" description="Polar residues" evidence="2">
    <location>
        <begin position="433"/>
        <end position="446"/>
    </location>
</feature>
<feature type="compositionally biased region" description="Low complexity" evidence="2">
    <location>
        <begin position="307"/>
        <end position="317"/>
    </location>
</feature>
<sequence>MDDIADLVLTPFRDIVEKGRTAVQNAGDTQPMLKASQALLKEGERALKKIEPLCKKHFDDYGPNFIAALRDNDDIAQFRLQLTDMLWEFDDYIEVDDFDAAKFTELQMQSRTAAPKIYDILLKMKLEAPAQFNSQHFMSQLSPPSSPHPMPTMLMPQMPPTPSVAGSIAGRDSVSSFKTDSKSVGDAATAETANEQLRVLLDKAFNTSNNTNSIDLMSPPMPPPDRALPMPPPAPPAAVDQLPPRPPSTNPWDIRIKNIASDDERSMRDGPQARRRPPVDSALQTPVEGSSPGSPFTSAKNFSIPRSNYSDSTRSSSLMPDSARSSGLLQEYTLDGDDKHSSLTSQLTNYSMSPTQVSRPRAPSSTTTYSGSTPTIPEEMSRDKAIRSRSTSRPRPVPVMYSPMPYRSQPRPRQPSYPTTSEERMEDTKPSPRNDSLSDSAQQQSTSERRLSDAESLLDPNPLPVSTRPPPYDRRPSAVNTEQQTQQPPLSGLELARRNTGMTANEIPDSGLIPVDTSMPGAVLASLPPQDLTIDNQSSFYVMKQFCAGATDVINGGIGVKRIKKPGFSVTAVAAKCTHCLYELDFKHVEFDLNKQEEGNYTKNGIGYRLRFLQKSHLHAKRVDDVMYACVFCIHTSRTLDQSDSTVFTSTAALFAHLARHPRPLPDVPGIAVVDQTEVPPHLVNDYDLLFNSPPEPHPVRERAAEIAHLPTGHAKESARRLFGQRLLPDRTPALELIQGAKITGVTWPARYGGEWAFGWHDGVFASIPVEILKLDRPPFSLIKRNNSSRVRAKARWKFSVKEKNEDWLKFDKDEIITNISWSSPEYWCWSGTNAKGKWGVFPQAFLDPNSLQEISSMIGSDRSSILSNEKNKSGTMLTSFSTRSKNGRPPSVAGSTSSGETTRSGFGGSRSLRRLRGE</sequence>
<evidence type="ECO:0000313" key="4">
    <source>
        <dbReference type="EMBL" id="PTB45562.1"/>
    </source>
</evidence>
<gene>
    <name evidence="4" type="ORF">M441DRAFT_320663</name>
</gene>
<keyword evidence="5" id="KW-1185">Reference proteome</keyword>
<evidence type="ECO:0000256" key="2">
    <source>
        <dbReference type="SAM" id="MobiDB-lite"/>
    </source>
</evidence>
<dbReference type="InterPro" id="IPR036028">
    <property type="entry name" value="SH3-like_dom_sf"/>
</dbReference>
<organism evidence="4 5">
    <name type="scientific">Trichoderma asperellum (strain ATCC 204424 / CBS 433.97 / NBRC 101777)</name>
    <dbReference type="NCBI Taxonomy" id="1042311"/>
    <lineage>
        <taxon>Eukaryota</taxon>
        <taxon>Fungi</taxon>
        <taxon>Dikarya</taxon>
        <taxon>Ascomycota</taxon>
        <taxon>Pezizomycotina</taxon>
        <taxon>Sordariomycetes</taxon>
        <taxon>Hypocreomycetidae</taxon>
        <taxon>Hypocreales</taxon>
        <taxon>Hypocreaceae</taxon>
        <taxon>Trichoderma</taxon>
    </lineage>
</organism>
<feature type="compositionally biased region" description="Pro residues" evidence="2">
    <location>
        <begin position="461"/>
        <end position="470"/>
    </location>
</feature>
<feature type="compositionally biased region" description="Low complexity" evidence="2">
    <location>
        <begin position="895"/>
        <end position="905"/>
    </location>
</feature>
<dbReference type="Pfam" id="PF14604">
    <property type="entry name" value="SH3_9"/>
    <property type="match status" value="1"/>
</dbReference>
<feature type="compositionally biased region" description="Polar residues" evidence="2">
    <location>
        <begin position="478"/>
        <end position="489"/>
    </location>
</feature>
<feature type="compositionally biased region" description="Polar residues" evidence="2">
    <location>
        <begin position="866"/>
        <end position="885"/>
    </location>
</feature>
<evidence type="ECO:0000256" key="1">
    <source>
        <dbReference type="ARBA" id="ARBA00022443"/>
    </source>
</evidence>
<keyword evidence="1" id="KW-0728">SH3 domain</keyword>
<evidence type="ECO:0000313" key="5">
    <source>
        <dbReference type="Proteomes" id="UP000240493"/>
    </source>
</evidence>
<feature type="compositionally biased region" description="Low complexity" evidence="2">
    <location>
        <begin position="388"/>
        <end position="418"/>
    </location>
</feature>
<dbReference type="OrthoDB" id="5243589at2759"/>
<dbReference type="Gene3D" id="2.30.30.40">
    <property type="entry name" value="SH3 Domains"/>
    <property type="match status" value="1"/>
</dbReference>
<dbReference type="SUPFAM" id="SSF50044">
    <property type="entry name" value="SH3-domain"/>
    <property type="match status" value="1"/>
</dbReference>